<dbReference type="GO" id="GO:0016491">
    <property type="term" value="F:oxidoreductase activity"/>
    <property type="evidence" value="ECO:0007669"/>
    <property type="project" value="InterPro"/>
</dbReference>
<dbReference type="Gene3D" id="3.40.30.10">
    <property type="entry name" value="Glutaredoxin"/>
    <property type="match status" value="1"/>
</dbReference>
<protein>
    <submittedName>
        <fullName evidence="2">Unannotated protein</fullName>
    </submittedName>
</protein>
<name>A0A6J7HZS3_9ZZZZ</name>
<evidence type="ECO:0000259" key="1">
    <source>
        <dbReference type="Pfam" id="PF01323"/>
    </source>
</evidence>
<dbReference type="InterPro" id="IPR036249">
    <property type="entry name" value="Thioredoxin-like_sf"/>
</dbReference>
<dbReference type="EMBL" id="CAFBMX010000003">
    <property type="protein sequence ID" value="CAB4923972.1"/>
    <property type="molecule type" value="Genomic_DNA"/>
</dbReference>
<accession>A0A6J7HZS3</accession>
<reference evidence="2" key="1">
    <citation type="submission" date="2020-05" db="EMBL/GenBank/DDBJ databases">
        <authorList>
            <person name="Chiriac C."/>
            <person name="Salcher M."/>
            <person name="Ghai R."/>
            <person name="Kavagutti S V."/>
        </authorList>
    </citation>
    <scope>NUCLEOTIDE SEQUENCE</scope>
</reference>
<sequence length="173" mass="18536">MTDLTSASAPHLREHDHVRGPEGAPVVVVYADFTCGPCALAALRLAQVPLRVVHRHLVLRRRDRRAEPVAIAAEAAARQGAFWAFHDALFSDQGRLDDPHLWQRCEALGLDVDAFELDRRDQALAARVAGETREALRAGAATTPLLILPDGTLQQGAPSAAMLAALGARAADS</sequence>
<organism evidence="2">
    <name type="scientific">freshwater metagenome</name>
    <dbReference type="NCBI Taxonomy" id="449393"/>
    <lineage>
        <taxon>unclassified sequences</taxon>
        <taxon>metagenomes</taxon>
        <taxon>ecological metagenomes</taxon>
    </lineage>
</organism>
<dbReference type="Pfam" id="PF01323">
    <property type="entry name" value="DSBA"/>
    <property type="match status" value="1"/>
</dbReference>
<dbReference type="AlphaFoldDB" id="A0A6J7HZS3"/>
<dbReference type="SUPFAM" id="SSF52833">
    <property type="entry name" value="Thioredoxin-like"/>
    <property type="match status" value="1"/>
</dbReference>
<evidence type="ECO:0000313" key="2">
    <source>
        <dbReference type="EMBL" id="CAB4923972.1"/>
    </source>
</evidence>
<proteinExistence type="predicted"/>
<gene>
    <name evidence="2" type="ORF">UFOPK3674_00725</name>
</gene>
<feature type="domain" description="DSBA-like thioredoxin" evidence="1">
    <location>
        <begin position="48"/>
        <end position="164"/>
    </location>
</feature>
<dbReference type="InterPro" id="IPR001853">
    <property type="entry name" value="DSBA-like_thioredoxin_dom"/>
</dbReference>